<feature type="compositionally biased region" description="Acidic residues" evidence="1">
    <location>
        <begin position="34"/>
        <end position="45"/>
    </location>
</feature>
<reference evidence="3" key="1">
    <citation type="submission" date="2023-02" db="EMBL/GenBank/DDBJ databases">
        <title>Pathogen: clinical or host-associated sample.</title>
        <authorList>
            <person name="Hergert J."/>
            <person name="Casey R."/>
            <person name="Wagner J."/>
            <person name="Young E.L."/>
            <person name="Oakeson K.F."/>
        </authorList>
    </citation>
    <scope>NUCLEOTIDE SEQUENCE</scope>
    <source>
        <strain evidence="3">2022CK-00830</strain>
    </source>
</reference>
<proteinExistence type="predicted"/>
<evidence type="ECO:0000313" key="4">
    <source>
        <dbReference type="Proteomes" id="UP001220962"/>
    </source>
</evidence>
<feature type="compositionally biased region" description="Basic residues" evidence="1">
    <location>
        <begin position="13"/>
        <end position="23"/>
    </location>
</feature>
<sequence length="83" mass="9619">MEVVMHEGYHGILTRHHHNRNRNSGRYIPTGGPDPDEEDSYESQDSEQRQLRNERANTRHKLISACVVIAGLTAYVIWEFSQL</sequence>
<keyword evidence="2" id="KW-1133">Transmembrane helix</keyword>
<evidence type="ECO:0000313" key="3">
    <source>
        <dbReference type="EMBL" id="WDH83287.1"/>
    </source>
</evidence>
<accession>A0AAX3N3U4</accession>
<keyword evidence="2" id="KW-0472">Membrane</keyword>
<name>A0AAX3N3U4_9BACL</name>
<gene>
    <name evidence="3" type="ORF">PUW23_03305</name>
</gene>
<feature type="region of interest" description="Disordered" evidence="1">
    <location>
        <begin position="13"/>
        <end position="56"/>
    </location>
</feature>
<dbReference type="RefSeq" id="WP_274359419.1">
    <property type="nucleotide sequence ID" value="NZ_CP118101.1"/>
</dbReference>
<protein>
    <submittedName>
        <fullName evidence="3">Uncharacterized protein</fullName>
    </submittedName>
</protein>
<dbReference type="Proteomes" id="UP001220962">
    <property type="component" value="Chromosome"/>
</dbReference>
<feature type="compositionally biased region" description="Basic and acidic residues" evidence="1">
    <location>
        <begin position="46"/>
        <end position="56"/>
    </location>
</feature>
<keyword evidence="2" id="KW-0812">Transmembrane</keyword>
<feature type="transmembrane region" description="Helical" evidence="2">
    <location>
        <begin position="62"/>
        <end position="78"/>
    </location>
</feature>
<evidence type="ECO:0000256" key="2">
    <source>
        <dbReference type="SAM" id="Phobius"/>
    </source>
</evidence>
<organism evidence="3 4">
    <name type="scientific">Paenibacillus urinalis</name>
    <dbReference type="NCBI Taxonomy" id="521520"/>
    <lineage>
        <taxon>Bacteria</taxon>
        <taxon>Bacillati</taxon>
        <taxon>Bacillota</taxon>
        <taxon>Bacilli</taxon>
        <taxon>Bacillales</taxon>
        <taxon>Paenibacillaceae</taxon>
        <taxon>Paenibacillus</taxon>
    </lineage>
</organism>
<dbReference type="EMBL" id="CP118101">
    <property type="protein sequence ID" value="WDH83287.1"/>
    <property type="molecule type" value="Genomic_DNA"/>
</dbReference>
<evidence type="ECO:0000256" key="1">
    <source>
        <dbReference type="SAM" id="MobiDB-lite"/>
    </source>
</evidence>
<dbReference type="AlphaFoldDB" id="A0AAX3N3U4"/>